<gene>
    <name evidence="1" type="ORF">AK812_SmicGene46720</name>
</gene>
<reference evidence="1 2" key="1">
    <citation type="submission" date="2016-02" db="EMBL/GenBank/DDBJ databases">
        <title>Genome analysis of coral dinoflagellate symbionts highlights evolutionary adaptations to a symbiotic lifestyle.</title>
        <authorList>
            <person name="Aranda M."/>
            <person name="Li Y."/>
            <person name="Liew Y.J."/>
            <person name="Baumgarten S."/>
            <person name="Simakov O."/>
            <person name="Wilson M."/>
            <person name="Piel J."/>
            <person name="Ashoor H."/>
            <person name="Bougouffa S."/>
            <person name="Bajic V.B."/>
            <person name="Ryu T."/>
            <person name="Ravasi T."/>
            <person name="Bayer T."/>
            <person name="Micklem G."/>
            <person name="Kim H."/>
            <person name="Bhak J."/>
            <person name="Lajeunesse T.C."/>
            <person name="Voolstra C.R."/>
        </authorList>
    </citation>
    <scope>NUCLEOTIDE SEQUENCE [LARGE SCALE GENOMIC DNA]</scope>
    <source>
        <strain evidence="1 2">CCMP2467</strain>
    </source>
</reference>
<evidence type="ECO:0000313" key="2">
    <source>
        <dbReference type="Proteomes" id="UP000186817"/>
    </source>
</evidence>
<dbReference type="AlphaFoldDB" id="A0A1Q9BT94"/>
<dbReference type="EMBL" id="LSRX01004578">
    <property type="protein sequence ID" value="OLP73896.1"/>
    <property type="molecule type" value="Genomic_DNA"/>
</dbReference>
<name>A0A1Q9BT94_SYMMI</name>
<keyword evidence="2" id="KW-1185">Reference proteome</keyword>
<comment type="caution">
    <text evidence="1">The sequence shown here is derived from an EMBL/GenBank/DDBJ whole genome shotgun (WGS) entry which is preliminary data.</text>
</comment>
<dbReference type="Proteomes" id="UP000186817">
    <property type="component" value="Unassembled WGS sequence"/>
</dbReference>
<sequence length="105" mass="11907">MAMVTEATEKLEEWSSNGQDQTWKRGAEMAFLVIYTAEILGQLPIAGTRESAEEIMALRLLRLVRLARSVRMIKQIRSIFRLAYGLTNESKAQVEKMISSQTISD</sequence>
<accession>A0A1Q9BT94</accession>
<evidence type="ECO:0000313" key="1">
    <source>
        <dbReference type="EMBL" id="OLP73896.1"/>
    </source>
</evidence>
<proteinExistence type="predicted"/>
<dbReference type="OrthoDB" id="10504085at2759"/>
<protein>
    <submittedName>
        <fullName evidence="1">Uncharacterized protein</fullName>
    </submittedName>
</protein>
<organism evidence="1 2">
    <name type="scientific">Symbiodinium microadriaticum</name>
    <name type="common">Dinoflagellate</name>
    <name type="synonym">Zooxanthella microadriatica</name>
    <dbReference type="NCBI Taxonomy" id="2951"/>
    <lineage>
        <taxon>Eukaryota</taxon>
        <taxon>Sar</taxon>
        <taxon>Alveolata</taxon>
        <taxon>Dinophyceae</taxon>
        <taxon>Suessiales</taxon>
        <taxon>Symbiodiniaceae</taxon>
        <taxon>Symbiodinium</taxon>
    </lineage>
</organism>